<evidence type="ECO:0000256" key="3">
    <source>
        <dbReference type="SAM" id="MobiDB-lite"/>
    </source>
</evidence>
<dbReference type="PANTHER" id="PTHR24412:SF489">
    <property type="entry name" value="RING FINGER DOMAIN AND KELCH REPEAT-CONTAINING PROTEIN DDB_G0271372"/>
    <property type="match status" value="1"/>
</dbReference>
<protein>
    <submittedName>
        <fullName evidence="4">Reticulocyte-binding protein 2 homolog a</fullName>
    </submittedName>
</protein>
<feature type="compositionally biased region" description="Polar residues" evidence="3">
    <location>
        <begin position="134"/>
        <end position="145"/>
    </location>
</feature>
<evidence type="ECO:0000313" key="5">
    <source>
        <dbReference type="Proteomes" id="UP001174909"/>
    </source>
</evidence>
<dbReference type="PANTHER" id="PTHR24412">
    <property type="entry name" value="KELCH PROTEIN"/>
    <property type="match status" value="1"/>
</dbReference>
<comment type="caution">
    <text evidence="4">The sequence shown here is derived from an EMBL/GenBank/DDBJ whole genome shotgun (WGS) entry which is preliminary data.</text>
</comment>
<dbReference type="InterPro" id="IPR006652">
    <property type="entry name" value="Kelch_1"/>
</dbReference>
<evidence type="ECO:0000256" key="2">
    <source>
        <dbReference type="ARBA" id="ARBA00022737"/>
    </source>
</evidence>
<keyword evidence="1" id="KW-0880">Kelch repeat</keyword>
<dbReference type="SMART" id="SM00612">
    <property type="entry name" value="Kelch"/>
    <property type="match status" value="3"/>
</dbReference>
<dbReference type="InterPro" id="IPR015915">
    <property type="entry name" value="Kelch-typ_b-propeller"/>
</dbReference>
<keyword evidence="2" id="KW-0677">Repeat</keyword>
<dbReference type="AlphaFoldDB" id="A0AA35TTS7"/>
<feature type="region of interest" description="Disordered" evidence="3">
    <location>
        <begin position="118"/>
        <end position="215"/>
    </location>
</feature>
<feature type="region of interest" description="Disordered" evidence="3">
    <location>
        <begin position="63"/>
        <end position="86"/>
    </location>
</feature>
<evidence type="ECO:0000256" key="1">
    <source>
        <dbReference type="ARBA" id="ARBA00022441"/>
    </source>
</evidence>
<gene>
    <name evidence="4" type="ORF">GBAR_LOCUS29317</name>
</gene>
<feature type="compositionally biased region" description="Basic and acidic residues" evidence="3">
    <location>
        <begin position="201"/>
        <end position="210"/>
    </location>
</feature>
<evidence type="ECO:0000313" key="4">
    <source>
        <dbReference type="EMBL" id="CAI8053629.1"/>
    </source>
</evidence>
<dbReference type="Proteomes" id="UP001174909">
    <property type="component" value="Unassembled WGS sequence"/>
</dbReference>
<proteinExistence type="predicted"/>
<dbReference type="EMBL" id="CASHTH010004109">
    <property type="protein sequence ID" value="CAI8053629.1"/>
    <property type="molecule type" value="Genomic_DNA"/>
</dbReference>
<organism evidence="4 5">
    <name type="scientific">Geodia barretti</name>
    <name type="common">Barrett's horny sponge</name>
    <dbReference type="NCBI Taxonomy" id="519541"/>
    <lineage>
        <taxon>Eukaryota</taxon>
        <taxon>Metazoa</taxon>
        <taxon>Porifera</taxon>
        <taxon>Demospongiae</taxon>
        <taxon>Heteroscleromorpha</taxon>
        <taxon>Tetractinellida</taxon>
        <taxon>Astrophorina</taxon>
        <taxon>Geodiidae</taxon>
        <taxon>Geodia</taxon>
    </lineage>
</organism>
<feature type="non-terminal residue" evidence="4">
    <location>
        <position position="1"/>
    </location>
</feature>
<dbReference type="SUPFAM" id="SSF117281">
    <property type="entry name" value="Kelch motif"/>
    <property type="match status" value="1"/>
</dbReference>
<dbReference type="Gene3D" id="2.120.10.80">
    <property type="entry name" value="Kelch-type beta propeller"/>
    <property type="match status" value="1"/>
</dbReference>
<feature type="compositionally biased region" description="Basic and acidic residues" evidence="3">
    <location>
        <begin position="146"/>
        <end position="190"/>
    </location>
</feature>
<accession>A0AA35TTS7</accession>
<keyword evidence="5" id="KW-1185">Reference proteome</keyword>
<sequence>CLDFPEDRPSIRDVLRLLEEARAELRDEQTDMNKLELLQALQTQPRNQENVELEGQLRRKEAELAEAQGQQRQKEEQLTRTQQSRNYELRQKEELLQSSEREKQIVVQQLQSKNQENAELQQQLESSEREKQTVRQQLISSQRQNQELRQRETEVQAKDRELREKQTVRDELTRKERELAETRQKEEQLRSSEALVADLQKAQRDSETRRTKTQPASLAIAVPHAQPPAVKPRKLTVQCRRKKPAPRAMASGSATTDGRFAYFNPGDSNSVYQYECSTEKWEELPSCPYQNSGLVLIDGKLTAVGGWDGCCYTNKLYTLRRRKWVEKYPPMNTARSNTAVVTTSDGEYLIAIGEGDDWPATVELFQVKSRRWYQLTDLPRPLPSPSATICGDQLNVIGTDANGYSFSLAALPSSDQPITSPLTLSWKPLPPLPVADSTAATLCGQLVLIGGRRDVSSLVKSIHQLVDGQWVEIGSMTSDRRMCLVVSPSPHKITIVGGDAILFPVDVVEECIVTQ</sequence>
<name>A0AA35TTS7_GEOBA</name>
<reference evidence="4" key="1">
    <citation type="submission" date="2023-03" db="EMBL/GenBank/DDBJ databases">
        <authorList>
            <person name="Steffen K."/>
            <person name="Cardenas P."/>
        </authorList>
    </citation>
    <scope>NUCLEOTIDE SEQUENCE</scope>
</reference>